<name>A0A843UY27_COLES</name>
<comment type="caution">
    <text evidence="1">The sequence shown here is derived from an EMBL/GenBank/DDBJ whole genome shotgun (WGS) entry which is preliminary data.</text>
</comment>
<dbReference type="EMBL" id="NMUH01000989">
    <property type="protein sequence ID" value="MQL87586.1"/>
    <property type="molecule type" value="Genomic_DNA"/>
</dbReference>
<sequence>MTVARLRSQSPLHHNSENDFEGCITVLMYPSKQCDGVLFDVQVPSSGGVGGDEHEDEDS</sequence>
<proteinExistence type="predicted"/>
<organism evidence="1 2">
    <name type="scientific">Colocasia esculenta</name>
    <name type="common">Wild taro</name>
    <name type="synonym">Arum esculentum</name>
    <dbReference type="NCBI Taxonomy" id="4460"/>
    <lineage>
        <taxon>Eukaryota</taxon>
        <taxon>Viridiplantae</taxon>
        <taxon>Streptophyta</taxon>
        <taxon>Embryophyta</taxon>
        <taxon>Tracheophyta</taxon>
        <taxon>Spermatophyta</taxon>
        <taxon>Magnoliopsida</taxon>
        <taxon>Liliopsida</taxon>
        <taxon>Araceae</taxon>
        <taxon>Aroideae</taxon>
        <taxon>Colocasieae</taxon>
        <taxon>Colocasia</taxon>
    </lineage>
</organism>
<dbReference type="AlphaFoldDB" id="A0A843UY27"/>
<reference evidence="1" key="1">
    <citation type="submission" date="2017-07" db="EMBL/GenBank/DDBJ databases">
        <title>Taro Niue Genome Assembly and Annotation.</title>
        <authorList>
            <person name="Atibalentja N."/>
            <person name="Keating K."/>
            <person name="Fields C.J."/>
        </authorList>
    </citation>
    <scope>NUCLEOTIDE SEQUENCE</scope>
    <source>
        <strain evidence="1">Niue_2</strain>
        <tissue evidence="1">Leaf</tissue>
    </source>
</reference>
<protein>
    <submittedName>
        <fullName evidence="1">Uncharacterized protein</fullName>
    </submittedName>
</protein>
<evidence type="ECO:0000313" key="2">
    <source>
        <dbReference type="Proteomes" id="UP000652761"/>
    </source>
</evidence>
<evidence type="ECO:0000313" key="1">
    <source>
        <dbReference type="EMBL" id="MQL87586.1"/>
    </source>
</evidence>
<gene>
    <name evidence="1" type="ORF">Taro_020136</name>
</gene>
<dbReference type="Proteomes" id="UP000652761">
    <property type="component" value="Unassembled WGS sequence"/>
</dbReference>
<keyword evidence="2" id="KW-1185">Reference proteome</keyword>
<accession>A0A843UY27</accession>